<dbReference type="EMBL" id="AP018400">
    <property type="protein sequence ID" value="BBA92356.1"/>
    <property type="molecule type" value="Genomic_DNA"/>
</dbReference>
<keyword evidence="4" id="KW-0276">Fatty acid metabolism</keyword>
<dbReference type="GO" id="GO:0016297">
    <property type="term" value="F:fatty acyl-[ACP] hydrolase activity"/>
    <property type="evidence" value="ECO:0007669"/>
    <property type="project" value="InterPro"/>
</dbReference>
<dbReference type="OrthoDB" id="9801517at2"/>
<keyword evidence="3" id="KW-0378">Hydrolase</keyword>
<dbReference type="PANTHER" id="PTHR31727">
    <property type="entry name" value="OLEOYL-ACYL CARRIER PROTEIN THIOESTERASE 1, CHLOROPLASTIC"/>
    <property type="match status" value="1"/>
</dbReference>
<dbReference type="Gene3D" id="3.10.129.10">
    <property type="entry name" value="Hotdog Thioesterase"/>
    <property type="match status" value="1"/>
</dbReference>
<name>A0A2Z5TLX6_9STRE</name>
<keyword evidence="2" id="KW-0444">Lipid biosynthesis</keyword>
<evidence type="ECO:0000313" key="10">
    <source>
        <dbReference type="EMBL" id="BBA92356.1"/>
    </source>
</evidence>
<keyword evidence="5" id="KW-0809">Transit peptide</keyword>
<evidence type="ECO:0000313" key="11">
    <source>
        <dbReference type="Proteomes" id="UP000269331"/>
    </source>
</evidence>
<dbReference type="GeneID" id="52229310"/>
<dbReference type="KEGG" id="srq:SR187_3735"/>
<dbReference type="RefSeq" id="WP_120171554.1">
    <property type="nucleotide sequence ID" value="NZ_AP018400.1"/>
</dbReference>
<dbReference type="Pfam" id="PF20791">
    <property type="entry name" value="Acyl-ACP_TE_C"/>
    <property type="match status" value="1"/>
</dbReference>
<evidence type="ECO:0000256" key="6">
    <source>
        <dbReference type="ARBA" id="ARBA00023098"/>
    </source>
</evidence>
<feature type="domain" description="Acyl-ACP thioesterase-like C-terminal" evidence="9">
    <location>
        <begin position="147"/>
        <end position="241"/>
    </location>
</feature>
<feature type="domain" description="Acyl-ACP thioesterase N-terminal hotdog" evidence="8">
    <location>
        <begin position="2"/>
        <end position="132"/>
    </location>
</feature>
<dbReference type="CDD" id="cd00586">
    <property type="entry name" value="4HBT"/>
    <property type="match status" value="1"/>
</dbReference>
<evidence type="ECO:0000256" key="4">
    <source>
        <dbReference type="ARBA" id="ARBA00022832"/>
    </source>
</evidence>
<keyword evidence="7" id="KW-0275">Fatty acid biosynthesis</keyword>
<evidence type="ECO:0000256" key="3">
    <source>
        <dbReference type="ARBA" id="ARBA00022801"/>
    </source>
</evidence>
<reference evidence="10 11" key="1">
    <citation type="journal article" date="2018" name="Genome Biol. Evol.">
        <title>Complete Genome Sequence of Streptococcus ruminantium sp. nov. GUT-187T (=DSM 104980T =JCM 31869T), the Type Strain of S. ruminantium, and Comparison with Genome Sequences of Streptococcus suis Strains.</title>
        <authorList>
            <person name="Tohya M."/>
            <person name="Sekizaki T."/>
            <person name="Miyoshi-Akiyama T."/>
        </authorList>
    </citation>
    <scope>NUCLEOTIDE SEQUENCE [LARGE SCALE GENOMIC DNA]</scope>
    <source>
        <strain evidence="10 11">GUT187T</strain>
    </source>
</reference>
<keyword evidence="6" id="KW-0443">Lipid metabolism</keyword>
<dbReference type="GO" id="GO:0000036">
    <property type="term" value="F:acyl carrier activity"/>
    <property type="evidence" value="ECO:0007669"/>
    <property type="project" value="TreeGrafter"/>
</dbReference>
<comment type="similarity">
    <text evidence="1">Belongs to the acyl-ACP thioesterase family.</text>
</comment>
<sequence length="246" mass="28796">MGLTYQEEWTVPFDMCDVKQEVKLPALISHCLAVSARQSEELGRSDLFVYQEYRLIWVVTDYELTIERLPKYSETVLIRTEAVAYNKFFCQRTFVIYDTEGNRLLDILCYFVLIDFDSRKLSPVPEELIAPYQSEQVKKLPRVPKYQDLEEPIVQSFPVRYFDLDMNGHVNNGKYLEWMYEALGYDFLLCHCPQKIQLRYIKEVAPKSQVSSLLSQVHLTSQHEIVVDGQIHAQAVIEWRESHTAG</sequence>
<protein>
    <submittedName>
        <fullName evidence="10">Acyl-ACP thioesterase</fullName>
    </submittedName>
</protein>
<evidence type="ECO:0000256" key="5">
    <source>
        <dbReference type="ARBA" id="ARBA00022946"/>
    </source>
</evidence>
<evidence type="ECO:0000259" key="9">
    <source>
        <dbReference type="Pfam" id="PF20791"/>
    </source>
</evidence>
<organism evidence="10 11">
    <name type="scientific">Streptococcus ruminantium</name>
    <dbReference type="NCBI Taxonomy" id="1917441"/>
    <lineage>
        <taxon>Bacteria</taxon>
        <taxon>Bacillati</taxon>
        <taxon>Bacillota</taxon>
        <taxon>Bacilli</taxon>
        <taxon>Lactobacillales</taxon>
        <taxon>Streptococcaceae</taxon>
        <taxon>Streptococcus</taxon>
    </lineage>
</organism>
<proteinExistence type="inferred from homology"/>
<dbReference type="InterPro" id="IPR045023">
    <property type="entry name" value="FATA/B"/>
</dbReference>
<dbReference type="Pfam" id="PF01643">
    <property type="entry name" value="Acyl-ACP_TE"/>
    <property type="match status" value="1"/>
</dbReference>
<accession>A0A2Z5TLX6</accession>
<evidence type="ECO:0000256" key="1">
    <source>
        <dbReference type="ARBA" id="ARBA00006500"/>
    </source>
</evidence>
<evidence type="ECO:0000259" key="8">
    <source>
        <dbReference type="Pfam" id="PF01643"/>
    </source>
</evidence>
<dbReference type="PANTHER" id="PTHR31727:SF6">
    <property type="entry name" value="OLEOYL-ACYL CARRIER PROTEIN THIOESTERASE 1, CHLOROPLASTIC"/>
    <property type="match status" value="1"/>
</dbReference>
<dbReference type="InterPro" id="IPR029069">
    <property type="entry name" value="HotDog_dom_sf"/>
</dbReference>
<dbReference type="InterPro" id="IPR002864">
    <property type="entry name" value="Acyl-ACP_thioesterase_NHD"/>
</dbReference>
<dbReference type="Proteomes" id="UP000269331">
    <property type="component" value="Chromosome"/>
</dbReference>
<evidence type="ECO:0000256" key="2">
    <source>
        <dbReference type="ARBA" id="ARBA00022516"/>
    </source>
</evidence>
<evidence type="ECO:0000256" key="7">
    <source>
        <dbReference type="ARBA" id="ARBA00023160"/>
    </source>
</evidence>
<dbReference type="InterPro" id="IPR049427">
    <property type="entry name" value="Acyl-ACP_TE_C"/>
</dbReference>
<dbReference type="AlphaFoldDB" id="A0A2Z5TLX6"/>
<gene>
    <name evidence="10" type="ORF">SR187_3735</name>
</gene>
<dbReference type="SUPFAM" id="SSF54637">
    <property type="entry name" value="Thioesterase/thiol ester dehydrase-isomerase"/>
    <property type="match status" value="2"/>
</dbReference>